<dbReference type="InterPro" id="IPR007627">
    <property type="entry name" value="RNA_pol_sigma70_r2"/>
</dbReference>
<comment type="caution">
    <text evidence="7">The sequence shown here is derived from an EMBL/GenBank/DDBJ whole genome shotgun (WGS) entry which is preliminary data.</text>
</comment>
<organism evidence="7 8">
    <name type="scientific">Inconstantimicrobium porci</name>
    <dbReference type="NCBI Taxonomy" id="2652291"/>
    <lineage>
        <taxon>Bacteria</taxon>
        <taxon>Bacillati</taxon>
        <taxon>Bacillota</taxon>
        <taxon>Clostridia</taxon>
        <taxon>Eubacteriales</taxon>
        <taxon>Clostridiaceae</taxon>
        <taxon>Inconstantimicrobium</taxon>
    </lineage>
</organism>
<evidence type="ECO:0000259" key="6">
    <source>
        <dbReference type="Pfam" id="PF08281"/>
    </source>
</evidence>
<keyword evidence="3" id="KW-0731">Sigma factor</keyword>
<evidence type="ECO:0000256" key="2">
    <source>
        <dbReference type="ARBA" id="ARBA00023015"/>
    </source>
</evidence>
<dbReference type="GO" id="GO:0003677">
    <property type="term" value="F:DNA binding"/>
    <property type="evidence" value="ECO:0007669"/>
    <property type="project" value="InterPro"/>
</dbReference>
<dbReference type="CDD" id="cd06171">
    <property type="entry name" value="Sigma70_r4"/>
    <property type="match status" value="1"/>
</dbReference>
<dbReference type="InterPro" id="IPR013325">
    <property type="entry name" value="RNA_pol_sigma_r2"/>
</dbReference>
<comment type="similarity">
    <text evidence="1">Belongs to the sigma-70 factor family. ECF subfamily.</text>
</comment>
<keyword evidence="8" id="KW-1185">Reference proteome</keyword>
<accession>A0A7X2N088</accession>
<dbReference type="Gene3D" id="1.10.10.10">
    <property type="entry name" value="Winged helix-like DNA-binding domain superfamily/Winged helix DNA-binding domain"/>
    <property type="match status" value="1"/>
</dbReference>
<keyword evidence="4" id="KW-0804">Transcription</keyword>
<keyword evidence="2" id="KW-0805">Transcription regulation</keyword>
<gene>
    <name evidence="7" type="ORF">FYJ33_13080</name>
</gene>
<dbReference type="InterPro" id="IPR013249">
    <property type="entry name" value="RNA_pol_sigma70_r4_t2"/>
</dbReference>
<protein>
    <submittedName>
        <fullName evidence="7">Sigma-70 family RNA polymerase sigma factor</fullName>
    </submittedName>
</protein>
<feature type="domain" description="RNA polymerase sigma factor 70 region 4 type 2" evidence="6">
    <location>
        <begin position="110"/>
        <end position="161"/>
    </location>
</feature>
<evidence type="ECO:0000313" key="7">
    <source>
        <dbReference type="EMBL" id="MSR92299.1"/>
    </source>
</evidence>
<dbReference type="EMBL" id="VULX01000027">
    <property type="protein sequence ID" value="MSR92299.1"/>
    <property type="molecule type" value="Genomic_DNA"/>
</dbReference>
<dbReference type="SUPFAM" id="SSF88659">
    <property type="entry name" value="Sigma3 and sigma4 domains of RNA polymerase sigma factors"/>
    <property type="match status" value="1"/>
</dbReference>
<reference evidence="7 8" key="1">
    <citation type="submission" date="2019-08" db="EMBL/GenBank/DDBJ databases">
        <title>In-depth cultivation of the pig gut microbiome towards novel bacterial diversity and tailored functional studies.</title>
        <authorList>
            <person name="Wylensek D."/>
            <person name="Hitch T.C.A."/>
            <person name="Clavel T."/>
        </authorList>
    </citation>
    <scope>NUCLEOTIDE SEQUENCE [LARGE SCALE GENOMIC DNA]</scope>
    <source>
        <strain evidence="7 8">WCA-383-APC-5B</strain>
    </source>
</reference>
<evidence type="ECO:0000256" key="1">
    <source>
        <dbReference type="ARBA" id="ARBA00010641"/>
    </source>
</evidence>
<dbReference type="SUPFAM" id="SSF88946">
    <property type="entry name" value="Sigma2 domain of RNA polymerase sigma factors"/>
    <property type="match status" value="1"/>
</dbReference>
<dbReference type="Pfam" id="PF04542">
    <property type="entry name" value="Sigma70_r2"/>
    <property type="match status" value="1"/>
</dbReference>
<evidence type="ECO:0000256" key="4">
    <source>
        <dbReference type="ARBA" id="ARBA00023163"/>
    </source>
</evidence>
<dbReference type="NCBIfam" id="TIGR02937">
    <property type="entry name" value="sigma70-ECF"/>
    <property type="match status" value="1"/>
</dbReference>
<sequence>MLDDFVQKAIHGDKEAFISAIDKCTPILYKLGYKLGMNDEDTGDAMQDTILAAYEKIWTLKNPEYFKTWLIRIFINRCNSIRKKNKKIISIDNLKDTMSVNDRDHNDNLELNEAINNLSYDYKTVIVLYYIMGFTIKEMCSILDKKEGTIKSQLSRARNELRKFYKVSEEA</sequence>
<dbReference type="Pfam" id="PF08281">
    <property type="entry name" value="Sigma70_r4_2"/>
    <property type="match status" value="1"/>
</dbReference>
<feature type="domain" description="RNA polymerase sigma-70 region 2" evidence="5">
    <location>
        <begin position="23"/>
        <end position="85"/>
    </location>
</feature>
<dbReference type="InterPro" id="IPR013324">
    <property type="entry name" value="RNA_pol_sigma_r3/r4-like"/>
</dbReference>
<dbReference type="AlphaFoldDB" id="A0A7X2N088"/>
<dbReference type="Proteomes" id="UP000460287">
    <property type="component" value="Unassembled WGS sequence"/>
</dbReference>
<proteinExistence type="inferred from homology"/>
<dbReference type="InterPro" id="IPR039425">
    <property type="entry name" value="RNA_pol_sigma-70-like"/>
</dbReference>
<dbReference type="GO" id="GO:0016987">
    <property type="term" value="F:sigma factor activity"/>
    <property type="evidence" value="ECO:0007669"/>
    <property type="project" value="UniProtKB-KW"/>
</dbReference>
<evidence type="ECO:0000259" key="5">
    <source>
        <dbReference type="Pfam" id="PF04542"/>
    </source>
</evidence>
<evidence type="ECO:0000256" key="3">
    <source>
        <dbReference type="ARBA" id="ARBA00023082"/>
    </source>
</evidence>
<dbReference type="GO" id="GO:0006352">
    <property type="term" value="P:DNA-templated transcription initiation"/>
    <property type="evidence" value="ECO:0007669"/>
    <property type="project" value="InterPro"/>
</dbReference>
<dbReference type="PANTHER" id="PTHR43133">
    <property type="entry name" value="RNA POLYMERASE ECF-TYPE SIGMA FACTO"/>
    <property type="match status" value="1"/>
</dbReference>
<dbReference type="InterPro" id="IPR036388">
    <property type="entry name" value="WH-like_DNA-bd_sf"/>
</dbReference>
<dbReference type="PANTHER" id="PTHR43133:SF51">
    <property type="entry name" value="RNA POLYMERASE SIGMA FACTOR"/>
    <property type="match status" value="1"/>
</dbReference>
<dbReference type="Gene3D" id="1.10.1740.10">
    <property type="match status" value="1"/>
</dbReference>
<evidence type="ECO:0000313" key="8">
    <source>
        <dbReference type="Proteomes" id="UP000460287"/>
    </source>
</evidence>
<name>A0A7X2N088_9CLOT</name>
<dbReference type="InterPro" id="IPR014284">
    <property type="entry name" value="RNA_pol_sigma-70_dom"/>
</dbReference>